<keyword evidence="1" id="KW-0812">Transmembrane</keyword>
<dbReference type="EMBL" id="JXJN01013390">
    <property type="status" value="NOT_ANNOTATED_CDS"/>
    <property type="molecule type" value="Genomic_DNA"/>
</dbReference>
<reference evidence="3" key="1">
    <citation type="submission" date="2015-01" db="EMBL/GenBank/DDBJ databases">
        <authorList>
            <person name="Aksoy S."/>
            <person name="Warren W."/>
            <person name="Wilson R.K."/>
        </authorList>
    </citation>
    <scope>NUCLEOTIDE SEQUENCE [LARGE SCALE GENOMIC DNA]</scope>
    <source>
        <strain evidence="3">IAEA</strain>
    </source>
</reference>
<dbReference type="VEuPathDB" id="VectorBase:GPPI028287"/>
<feature type="transmembrane region" description="Helical" evidence="1">
    <location>
        <begin position="29"/>
        <end position="45"/>
    </location>
</feature>
<name>A0A1B0BFF0_9MUSC</name>
<dbReference type="EnsemblMetazoa" id="GPPI028287-RA">
    <property type="protein sequence ID" value="GPPI028287-PA"/>
    <property type="gene ID" value="GPPI028287"/>
</dbReference>
<evidence type="ECO:0000256" key="1">
    <source>
        <dbReference type="SAM" id="Phobius"/>
    </source>
</evidence>
<dbReference type="EMBL" id="JXJN01013391">
    <property type="status" value="NOT_ANNOTATED_CDS"/>
    <property type="molecule type" value="Genomic_DNA"/>
</dbReference>
<keyword evidence="1" id="KW-0472">Membrane</keyword>
<evidence type="ECO:0000313" key="3">
    <source>
        <dbReference type="Proteomes" id="UP000092460"/>
    </source>
</evidence>
<dbReference type="AlphaFoldDB" id="A0A1B0BFF0"/>
<dbReference type="Proteomes" id="UP000092460">
    <property type="component" value="Unassembled WGS sequence"/>
</dbReference>
<protein>
    <submittedName>
        <fullName evidence="2">Uncharacterized protein</fullName>
    </submittedName>
</protein>
<keyword evidence="3" id="KW-1185">Reference proteome</keyword>
<organism evidence="2 3">
    <name type="scientific">Glossina palpalis gambiensis</name>
    <dbReference type="NCBI Taxonomy" id="67801"/>
    <lineage>
        <taxon>Eukaryota</taxon>
        <taxon>Metazoa</taxon>
        <taxon>Ecdysozoa</taxon>
        <taxon>Arthropoda</taxon>
        <taxon>Hexapoda</taxon>
        <taxon>Insecta</taxon>
        <taxon>Pterygota</taxon>
        <taxon>Neoptera</taxon>
        <taxon>Endopterygota</taxon>
        <taxon>Diptera</taxon>
        <taxon>Brachycera</taxon>
        <taxon>Muscomorpha</taxon>
        <taxon>Hippoboscoidea</taxon>
        <taxon>Glossinidae</taxon>
        <taxon>Glossina</taxon>
    </lineage>
</organism>
<proteinExistence type="predicted"/>
<keyword evidence="1" id="KW-1133">Transmembrane helix</keyword>
<reference evidence="2" key="2">
    <citation type="submission" date="2020-05" db="UniProtKB">
        <authorList>
            <consortium name="EnsemblMetazoa"/>
        </authorList>
    </citation>
    <scope>IDENTIFICATION</scope>
    <source>
        <strain evidence="2">IAEA</strain>
    </source>
</reference>
<sequence>MSLKTVPEGTLKFNEAKTNDNVVKIMHKFLILIIFMAFMIGQSLANVDCSLIVELETVWKLCTGSFKECLTKLKDEYGKAYAIQSKICKWCAAVDICKGTKDDLAKSQLESSPDDLLGVA</sequence>
<evidence type="ECO:0000313" key="2">
    <source>
        <dbReference type="EnsemblMetazoa" id="GPPI028287-PA"/>
    </source>
</evidence>
<accession>A0A1B0BFF0</accession>